<protein>
    <recommendedName>
        <fullName evidence="2">CCHC-type domain-containing protein</fullName>
    </recommendedName>
</protein>
<dbReference type="InterPro" id="IPR001878">
    <property type="entry name" value="Znf_CCHC"/>
</dbReference>
<gene>
    <name evidence="3" type="ORF">GUJ93_ZPchr0006g41022</name>
</gene>
<dbReference type="Pfam" id="PF00098">
    <property type="entry name" value="zf-CCHC"/>
    <property type="match status" value="1"/>
</dbReference>
<dbReference type="PROSITE" id="PS50158">
    <property type="entry name" value="ZF_CCHC"/>
    <property type="match status" value="1"/>
</dbReference>
<reference evidence="3" key="2">
    <citation type="submission" date="2021-02" db="EMBL/GenBank/DDBJ databases">
        <authorList>
            <person name="Kimball J.A."/>
            <person name="Haas M.W."/>
            <person name="Macchietto M."/>
            <person name="Kono T."/>
            <person name="Duquette J."/>
            <person name="Shao M."/>
        </authorList>
    </citation>
    <scope>NUCLEOTIDE SEQUENCE</scope>
    <source>
        <tissue evidence="3">Fresh leaf tissue</tissue>
    </source>
</reference>
<dbReference type="GO" id="GO:0003676">
    <property type="term" value="F:nucleic acid binding"/>
    <property type="evidence" value="ECO:0007669"/>
    <property type="project" value="InterPro"/>
</dbReference>
<sequence length="80" mass="8990">MAEGELLDDYAIKIGGMVVRYASIGSTLDDASMVKKLLDTVPDRLKCYNCGIRDHFARDCHKPKKEDALHASYDEEVMLL</sequence>
<keyword evidence="1" id="KW-0862">Zinc</keyword>
<accession>A0A8J5VJG5</accession>
<keyword evidence="1" id="KW-0479">Metal-binding</keyword>
<evidence type="ECO:0000313" key="4">
    <source>
        <dbReference type="Proteomes" id="UP000729402"/>
    </source>
</evidence>
<evidence type="ECO:0000313" key="3">
    <source>
        <dbReference type="EMBL" id="KAG8070065.1"/>
    </source>
</evidence>
<dbReference type="SMART" id="SM00343">
    <property type="entry name" value="ZnF_C2HC"/>
    <property type="match status" value="1"/>
</dbReference>
<organism evidence="3 4">
    <name type="scientific">Zizania palustris</name>
    <name type="common">Northern wild rice</name>
    <dbReference type="NCBI Taxonomy" id="103762"/>
    <lineage>
        <taxon>Eukaryota</taxon>
        <taxon>Viridiplantae</taxon>
        <taxon>Streptophyta</taxon>
        <taxon>Embryophyta</taxon>
        <taxon>Tracheophyta</taxon>
        <taxon>Spermatophyta</taxon>
        <taxon>Magnoliopsida</taxon>
        <taxon>Liliopsida</taxon>
        <taxon>Poales</taxon>
        <taxon>Poaceae</taxon>
        <taxon>BOP clade</taxon>
        <taxon>Oryzoideae</taxon>
        <taxon>Oryzeae</taxon>
        <taxon>Zizaniinae</taxon>
        <taxon>Zizania</taxon>
    </lineage>
</organism>
<keyword evidence="1" id="KW-0863">Zinc-finger</keyword>
<comment type="caution">
    <text evidence="3">The sequence shown here is derived from an EMBL/GenBank/DDBJ whole genome shotgun (WGS) entry which is preliminary data.</text>
</comment>
<name>A0A8J5VJG5_ZIZPA</name>
<dbReference type="AlphaFoldDB" id="A0A8J5VJG5"/>
<feature type="domain" description="CCHC-type" evidence="2">
    <location>
        <begin position="46"/>
        <end position="60"/>
    </location>
</feature>
<evidence type="ECO:0000256" key="1">
    <source>
        <dbReference type="PROSITE-ProRule" id="PRU00047"/>
    </source>
</evidence>
<evidence type="ECO:0000259" key="2">
    <source>
        <dbReference type="PROSITE" id="PS50158"/>
    </source>
</evidence>
<dbReference type="OrthoDB" id="694580at2759"/>
<reference evidence="3" key="1">
    <citation type="journal article" date="2021" name="bioRxiv">
        <title>Whole Genome Assembly and Annotation of Northern Wild Rice, Zizania palustris L., Supports a Whole Genome Duplication in the Zizania Genus.</title>
        <authorList>
            <person name="Haas M."/>
            <person name="Kono T."/>
            <person name="Macchietto M."/>
            <person name="Millas R."/>
            <person name="McGilp L."/>
            <person name="Shao M."/>
            <person name="Duquette J."/>
            <person name="Hirsch C.N."/>
            <person name="Kimball J."/>
        </authorList>
    </citation>
    <scope>NUCLEOTIDE SEQUENCE</scope>
    <source>
        <tissue evidence="3">Fresh leaf tissue</tissue>
    </source>
</reference>
<keyword evidence="4" id="KW-1185">Reference proteome</keyword>
<proteinExistence type="predicted"/>
<dbReference type="EMBL" id="JAAALK010000283">
    <property type="protein sequence ID" value="KAG8070065.1"/>
    <property type="molecule type" value="Genomic_DNA"/>
</dbReference>
<dbReference type="Proteomes" id="UP000729402">
    <property type="component" value="Unassembled WGS sequence"/>
</dbReference>
<dbReference type="GO" id="GO:0008270">
    <property type="term" value="F:zinc ion binding"/>
    <property type="evidence" value="ECO:0007669"/>
    <property type="project" value="UniProtKB-KW"/>
</dbReference>